<dbReference type="InterPro" id="IPR049012">
    <property type="entry name" value="Mutator_transp_dom"/>
</dbReference>
<evidence type="ECO:0000259" key="1">
    <source>
        <dbReference type="Pfam" id="PF20700"/>
    </source>
</evidence>
<accession>A0AAV2BIA9</accession>
<dbReference type="Pfam" id="PF20700">
    <property type="entry name" value="Mutator"/>
    <property type="match status" value="1"/>
</dbReference>
<dbReference type="EMBL" id="CAXIEN010000376">
    <property type="protein sequence ID" value="CAL1295640.1"/>
    <property type="molecule type" value="Genomic_DNA"/>
</dbReference>
<dbReference type="AlphaFoldDB" id="A0AAV2BIA9"/>
<evidence type="ECO:0000313" key="2">
    <source>
        <dbReference type="EMBL" id="CAL1295640.1"/>
    </source>
</evidence>
<name>A0AAV2BIA9_9ARAC</name>
<proteinExistence type="predicted"/>
<reference evidence="2 3" key="1">
    <citation type="submission" date="2024-04" db="EMBL/GenBank/DDBJ databases">
        <authorList>
            <person name="Rising A."/>
            <person name="Reimegard J."/>
            <person name="Sonavane S."/>
            <person name="Akerstrom W."/>
            <person name="Nylinder S."/>
            <person name="Hedman E."/>
            <person name="Kallberg Y."/>
        </authorList>
    </citation>
    <scope>NUCLEOTIDE SEQUENCE [LARGE SCALE GENOMIC DNA]</scope>
</reference>
<protein>
    <recommendedName>
        <fullName evidence="1">Mutator-like transposase domain-containing protein</fullName>
    </recommendedName>
</protein>
<feature type="non-terminal residue" evidence="2">
    <location>
        <position position="1"/>
    </location>
</feature>
<gene>
    <name evidence="2" type="ORF">LARSCL_LOCUS19384</name>
</gene>
<sequence>GIPLLTVVADGCWAKRSYRTNYSSLSGAAAIVGFRTKKVLYMGVRNRYCSICIRAKNLKKSPNSHKCCKNWNGSSSGMEASIIQEGFLNSVSMYGVKYAKLIADGDSNVYKAILDSRPYNELQV</sequence>
<feature type="non-terminal residue" evidence="2">
    <location>
        <position position="124"/>
    </location>
</feature>
<evidence type="ECO:0000313" key="3">
    <source>
        <dbReference type="Proteomes" id="UP001497382"/>
    </source>
</evidence>
<keyword evidence="3" id="KW-1185">Reference proteome</keyword>
<comment type="caution">
    <text evidence="2">The sequence shown here is derived from an EMBL/GenBank/DDBJ whole genome shotgun (WGS) entry which is preliminary data.</text>
</comment>
<organism evidence="2 3">
    <name type="scientific">Larinioides sclopetarius</name>
    <dbReference type="NCBI Taxonomy" id="280406"/>
    <lineage>
        <taxon>Eukaryota</taxon>
        <taxon>Metazoa</taxon>
        <taxon>Ecdysozoa</taxon>
        <taxon>Arthropoda</taxon>
        <taxon>Chelicerata</taxon>
        <taxon>Arachnida</taxon>
        <taxon>Araneae</taxon>
        <taxon>Araneomorphae</taxon>
        <taxon>Entelegynae</taxon>
        <taxon>Araneoidea</taxon>
        <taxon>Araneidae</taxon>
        <taxon>Larinioides</taxon>
    </lineage>
</organism>
<dbReference type="Proteomes" id="UP001497382">
    <property type="component" value="Unassembled WGS sequence"/>
</dbReference>
<feature type="domain" description="Mutator-like transposase" evidence="1">
    <location>
        <begin position="1"/>
        <end position="124"/>
    </location>
</feature>